<evidence type="ECO:0000313" key="3">
    <source>
        <dbReference type="EMBL" id="WXB19704.1"/>
    </source>
</evidence>
<keyword evidence="4" id="KW-1185">Reference proteome</keyword>
<gene>
    <name evidence="3" type="ORF">LZC94_21070</name>
</gene>
<reference evidence="3 4" key="1">
    <citation type="submission" date="2021-12" db="EMBL/GenBank/DDBJ databases">
        <title>Discovery of the Pendulisporaceae a myxobacterial family with distinct sporulation behavior and unique specialized metabolism.</title>
        <authorList>
            <person name="Garcia R."/>
            <person name="Popoff A."/>
            <person name="Bader C.D."/>
            <person name="Loehr J."/>
            <person name="Walesch S."/>
            <person name="Walt C."/>
            <person name="Boldt J."/>
            <person name="Bunk B."/>
            <person name="Haeckl F.J.F.P.J."/>
            <person name="Gunesch A.P."/>
            <person name="Birkelbach J."/>
            <person name="Nuebel U."/>
            <person name="Pietschmann T."/>
            <person name="Bach T."/>
            <person name="Mueller R."/>
        </authorList>
    </citation>
    <scope>NUCLEOTIDE SEQUENCE [LARGE SCALE GENOMIC DNA]</scope>
    <source>
        <strain evidence="3 4">MSr11954</strain>
    </source>
</reference>
<dbReference type="RefSeq" id="WP_394829300.1">
    <property type="nucleotide sequence ID" value="NZ_CP089984.1"/>
</dbReference>
<organism evidence="3 4">
    <name type="scientific">Pendulispora albinea</name>
    <dbReference type="NCBI Taxonomy" id="2741071"/>
    <lineage>
        <taxon>Bacteria</taxon>
        <taxon>Pseudomonadati</taxon>
        <taxon>Myxococcota</taxon>
        <taxon>Myxococcia</taxon>
        <taxon>Myxococcales</taxon>
        <taxon>Sorangiineae</taxon>
        <taxon>Pendulisporaceae</taxon>
        <taxon>Pendulispora</taxon>
    </lineage>
</organism>
<evidence type="ECO:0000256" key="1">
    <source>
        <dbReference type="SAM" id="MobiDB-lite"/>
    </source>
</evidence>
<dbReference type="EMBL" id="CP089984">
    <property type="protein sequence ID" value="WXB19704.1"/>
    <property type="molecule type" value="Genomic_DNA"/>
</dbReference>
<dbReference type="PROSITE" id="PS50532">
    <property type="entry name" value="HTH_IS408"/>
    <property type="match status" value="1"/>
</dbReference>
<protein>
    <recommendedName>
        <fullName evidence="2">HTH IS408-type domain-containing protein</fullName>
    </recommendedName>
</protein>
<dbReference type="PANTHER" id="PTHR35004">
    <property type="entry name" value="TRANSPOSASE RV3428C-RELATED"/>
    <property type="match status" value="1"/>
</dbReference>
<dbReference type="Gene3D" id="1.10.10.10">
    <property type="entry name" value="Winged helix-like DNA-binding domain superfamily/Winged helix DNA-binding domain"/>
    <property type="match status" value="1"/>
</dbReference>
<feature type="region of interest" description="Disordered" evidence="1">
    <location>
        <begin position="218"/>
        <end position="244"/>
    </location>
</feature>
<proteinExistence type="predicted"/>
<name>A0ABZ2MB39_9BACT</name>
<feature type="domain" description="HTH IS408-type" evidence="2">
    <location>
        <begin position="4"/>
        <end position="85"/>
    </location>
</feature>
<dbReference type="InterPro" id="IPR017895">
    <property type="entry name" value="HTH_IS408/IS1162_type"/>
</dbReference>
<dbReference type="PANTHER" id="PTHR35004:SF8">
    <property type="entry name" value="TRANSPOSASE RV3428C-RELATED"/>
    <property type="match status" value="1"/>
</dbReference>
<feature type="compositionally biased region" description="Basic and acidic residues" evidence="1">
    <location>
        <begin position="235"/>
        <end position="244"/>
    </location>
</feature>
<dbReference type="InterPro" id="IPR036388">
    <property type="entry name" value="WH-like_DNA-bd_sf"/>
</dbReference>
<evidence type="ECO:0000259" key="2">
    <source>
        <dbReference type="PROSITE" id="PS50532"/>
    </source>
</evidence>
<evidence type="ECO:0000313" key="4">
    <source>
        <dbReference type="Proteomes" id="UP001370348"/>
    </source>
</evidence>
<sequence length="244" mass="27409">MRKVREVLRLRFEVGCSQREIQASTGLSKGSVGDYLKRAAACGLTWPEARSMTDAEVEARLFRLVGRNEPLLRAPIDFQWVHTELRKPGVTLQLLCAEYQHAVIERADGSRPYQYSQFCDLYNAWQKTLALSMRQVHRAGEKLFVDYSGKKPCIVDPESGEVTVVELFVAVLGASNYTYAEASRSQKKADFIASTMRALEYIGGVPEVIVPDQLRSAVSGPDRYDPEIKYPSCQPRRDSVEQAA</sequence>
<accession>A0ABZ2MB39</accession>
<dbReference type="Proteomes" id="UP001370348">
    <property type="component" value="Chromosome"/>
</dbReference>